<protein>
    <submittedName>
        <fullName evidence="2">Uncharacterized protein</fullName>
    </submittedName>
</protein>
<organism evidence="2 3">
    <name type="scientific">Pseudoprimorskyibacter insulae</name>
    <dbReference type="NCBI Taxonomy" id="1695997"/>
    <lineage>
        <taxon>Bacteria</taxon>
        <taxon>Pseudomonadati</taxon>
        <taxon>Pseudomonadota</taxon>
        <taxon>Alphaproteobacteria</taxon>
        <taxon>Rhodobacterales</taxon>
        <taxon>Paracoccaceae</taxon>
        <taxon>Pseudoprimorskyibacter</taxon>
    </lineage>
</organism>
<keyword evidence="3" id="KW-1185">Reference proteome</keyword>
<accession>A0A2R8ARI0</accession>
<dbReference type="EMBL" id="OMOJ01000001">
    <property type="protein sequence ID" value="SPF78464.1"/>
    <property type="molecule type" value="Genomic_DNA"/>
</dbReference>
<keyword evidence="1" id="KW-0812">Transmembrane</keyword>
<feature type="transmembrane region" description="Helical" evidence="1">
    <location>
        <begin position="54"/>
        <end position="72"/>
    </location>
</feature>
<name>A0A2R8ARI0_9RHOB</name>
<sequence length="73" mass="7629">MTQATGIATAPLFGPLLRKGAISRDARILLAILLFLVLWGLSVATFGIVALAMVPLALVPVVYSVLILITVGK</sequence>
<feature type="transmembrane region" description="Helical" evidence="1">
    <location>
        <begin position="28"/>
        <end position="48"/>
    </location>
</feature>
<dbReference type="Proteomes" id="UP000244904">
    <property type="component" value="Unassembled WGS sequence"/>
</dbReference>
<evidence type="ECO:0000313" key="2">
    <source>
        <dbReference type="EMBL" id="SPF78464.1"/>
    </source>
</evidence>
<proteinExistence type="predicted"/>
<evidence type="ECO:0000256" key="1">
    <source>
        <dbReference type="SAM" id="Phobius"/>
    </source>
</evidence>
<gene>
    <name evidence="2" type="ORF">PRI8871_01067</name>
</gene>
<dbReference type="AlphaFoldDB" id="A0A2R8ARI0"/>
<dbReference type="RefSeq" id="WP_108885104.1">
    <property type="nucleotide sequence ID" value="NZ_OMOJ01000001.1"/>
</dbReference>
<keyword evidence="1" id="KW-1133">Transmembrane helix</keyword>
<evidence type="ECO:0000313" key="3">
    <source>
        <dbReference type="Proteomes" id="UP000244904"/>
    </source>
</evidence>
<keyword evidence="1" id="KW-0472">Membrane</keyword>
<reference evidence="3" key="1">
    <citation type="submission" date="2018-03" db="EMBL/GenBank/DDBJ databases">
        <authorList>
            <person name="Rodrigo-Torres L."/>
            <person name="Arahal R. D."/>
            <person name="Lucena T."/>
        </authorList>
    </citation>
    <scope>NUCLEOTIDE SEQUENCE [LARGE SCALE GENOMIC DNA]</scope>
    <source>
        <strain evidence="3">CECT 8871</strain>
    </source>
</reference>